<proteinExistence type="predicted"/>
<evidence type="ECO:0000313" key="8">
    <source>
        <dbReference type="EMBL" id="TMR15519.1"/>
    </source>
</evidence>
<evidence type="ECO:0000256" key="3">
    <source>
        <dbReference type="ARBA" id="ARBA00022692"/>
    </source>
</evidence>
<evidence type="ECO:0000313" key="9">
    <source>
        <dbReference type="Proteomes" id="UP000309128"/>
    </source>
</evidence>
<evidence type="ECO:0000256" key="4">
    <source>
        <dbReference type="ARBA" id="ARBA00022989"/>
    </source>
</evidence>
<dbReference type="GO" id="GO:0015086">
    <property type="term" value="F:cadmium ion transmembrane transporter activity"/>
    <property type="evidence" value="ECO:0007669"/>
    <property type="project" value="TreeGrafter"/>
</dbReference>
<evidence type="ECO:0000256" key="6">
    <source>
        <dbReference type="SAM" id="Phobius"/>
    </source>
</evidence>
<dbReference type="Pfam" id="PF01545">
    <property type="entry name" value="Cation_efflux"/>
    <property type="match status" value="1"/>
</dbReference>
<dbReference type="InterPro" id="IPR027469">
    <property type="entry name" value="Cation_efflux_TMD_sf"/>
</dbReference>
<sequence>MAGGELSQSARREQRMLKISMAVSVALSVVALGWGLAAGSQVILLDGVYVILGLGLSWLSLYASRLAAADPTPRFPFGRESLVPLVVGVQGLALLGTLVYAAVEAIRVILGGGSDVAAASLAAYGVVSGLACFAAYGYLVRRGPRSDLVRAEAAVWLAGAVASLVVAVGGAAALLLSATAWRGATAYTDSVLVLVSCVLLARLPARMLRQAASELLESAPEPAVQQLIHEVVERVRAAEGLPKPVLRTTKMGHKLYVDVGFVVSPGRWDIADEDRVRRTLRDGLAALPYAPWVVVELTTDPELVL</sequence>
<comment type="caution">
    <text evidence="8">The sequence shown here is derived from an EMBL/GenBank/DDBJ whole genome shotgun (WGS) entry which is preliminary data.</text>
</comment>
<keyword evidence="9" id="KW-1185">Reference proteome</keyword>
<organism evidence="8 9">
    <name type="scientific">Nonomuraea turkmeniaca</name>
    <dbReference type="NCBI Taxonomy" id="103838"/>
    <lineage>
        <taxon>Bacteria</taxon>
        <taxon>Bacillati</taxon>
        <taxon>Actinomycetota</taxon>
        <taxon>Actinomycetes</taxon>
        <taxon>Streptosporangiales</taxon>
        <taxon>Streptosporangiaceae</taxon>
        <taxon>Nonomuraea</taxon>
    </lineage>
</organism>
<dbReference type="PANTHER" id="PTHR43840:SF15">
    <property type="entry name" value="MITOCHONDRIAL METAL TRANSPORTER 1-RELATED"/>
    <property type="match status" value="1"/>
</dbReference>
<feature type="transmembrane region" description="Helical" evidence="6">
    <location>
        <begin position="82"/>
        <end position="101"/>
    </location>
</feature>
<dbReference type="AlphaFoldDB" id="A0A5S4FBZ3"/>
<feature type="domain" description="Cation efflux protein transmembrane" evidence="7">
    <location>
        <begin position="17"/>
        <end position="216"/>
    </location>
</feature>
<dbReference type="InterPro" id="IPR050291">
    <property type="entry name" value="CDF_Transporter"/>
</dbReference>
<keyword evidence="5 6" id="KW-0472">Membrane</keyword>
<dbReference type="Gene3D" id="1.20.1510.10">
    <property type="entry name" value="Cation efflux protein transmembrane domain"/>
    <property type="match status" value="1"/>
</dbReference>
<dbReference type="GO" id="GO:0006882">
    <property type="term" value="P:intracellular zinc ion homeostasis"/>
    <property type="evidence" value="ECO:0007669"/>
    <property type="project" value="TreeGrafter"/>
</dbReference>
<feature type="transmembrane region" description="Helical" evidence="6">
    <location>
        <begin position="16"/>
        <end position="36"/>
    </location>
</feature>
<keyword evidence="3 6" id="KW-0812">Transmembrane</keyword>
<dbReference type="OrthoDB" id="4475884at2"/>
<evidence type="ECO:0000256" key="2">
    <source>
        <dbReference type="ARBA" id="ARBA00022448"/>
    </source>
</evidence>
<dbReference type="PANTHER" id="PTHR43840">
    <property type="entry name" value="MITOCHONDRIAL METAL TRANSPORTER 1-RELATED"/>
    <property type="match status" value="1"/>
</dbReference>
<keyword evidence="2" id="KW-0813">Transport</keyword>
<protein>
    <submittedName>
        <fullName evidence="8">Cation efflux family transporter</fullName>
    </submittedName>
</protein>
<dbReference type="InterPro" id="IPR058533">
    <property type="entry name" value="Cation_efflux_TM"/>
</dbReference>
<dbReference type="SUPFAM" id="SSF161111">
    <property type="entry name" value="Cation efflux protein transmembrane domain-like"/>
    <property type="match status" value="1"/>
</dbReference>
<name>A0A5S4FBZ3_9ACTN</name>
<dbReference type="EMBL" id="VCKY01000099">
    <property type="protein sequence ID" value="TMR15519.1"/>
    <property type="molecule type" value="Genomic_DNA"/>
</dbReference>
<gene>
    <name evidence="8" type="ORF">ETD86_27045</name>
</gene>
<dbReference type="GO" id="GO:0015093">
    <property type="term" value="F:ferrous iron transmembrane transporter activity"/>
    <property type="evidence" value="ECO:0007669"/>
    <property type="project" value="TreeGrafter"/>
</dbReference>
<evidence type="ECO:0000259" key="7">
    <source>
        <dbReference type="Pfam" id="PF01545"/>
    </source>
</evidence>
<feature type="transmembrane region" description="Helical" evidence="6">
    <location>
        <begin position="153"/>
        <end position="178"/>
    </location>
</feature>
<keyword evidence="4 6" id="KW-1133">Transmembrane helix</keyword>
<feature type="transmembrane region" description="Helical" evidence="6">
    <location>
        <begin position="121"/>
        <end position="141"/>
    </location>
</feature>
<evidence type="ECO:0000256" key="5">
    <source>
        <dbReference type="ARBA" id="ARBA00023136"/>
    </source>
</evidence>
<accession>A0A5S4FBZ3</accession>
<feature type="transmembrane region" description="Helical" evidence="6">
    <location>
        <begin position="42"/>
        <end position="61"/>
    </location>
</feature>
<dbReference type="RefSeq" id="WP_138668971.1">
    <property type="nucleotide sequence ID" value="NZ_VCKY01000099.1"/>
</dbReference>
<comment type="subcellular location">
    <subcellularLocation>
        <location evidence="1">Membrane</location>
        <topology evidence="1">Multi-pass membrane protein</topology>
    </subcellularLocation>
</comment>
<reference evidence="8 9" key="1">
    <citation type="submission" date="2019-05" db="EMBL/GenBank/DDBJ databases">
        <title>Draft genome sequence of Nonomuraea turkmeniaca DSM 43926.</title>
        <authorList>
            <person name="Saricaoglu S."/>
            <person name="Isik K."/>
        </authorList>
    </citation>
    <scope>NUCLEOTIDE SEQUENCE [LARGE SCALE GENOMIC DNA]</scope>
    <source>
        <strain evidence="8 9">DSM 43926</strain>
    </source>
</reference>
<evidence type="ECO:0000256" key="1">
    <source>
        <dbReference type="ARBA" id="ARBA00004141"/>
    </source>
</evidence>
<dbReference type="GO" id="GO:0015341">
    <property type="term" value="F:zinc efflux antiporter activity"/>
    <property type="evidence" value="ECO:0007669"/>
    <property type="project" value="TreeGrafter"/>
</dbReference>
<feature type="transmembrane region" description="Helical" evidence="6">
    <location>
        <begin position="184"/>
        <end position="203"/>
    </location>
</feature>
<dbReference type="GO" id="GO:0005886">
    <property type="term" value="C:plasma membrane"/>
    <property type="evidence" value="ECO:0007669"/>
    <property type="project" value="TreeGrafter"/>
</dbReference>
<dbReference type="Proteomes" id="UP000309128">
    <property type="component" value="Unassembled WGS sequence"/>
</dbReference>